<evidence type="ECO:0000313" key="2">
    <source>
        <dbReference type="Proteomes" id="UP000050761"/>
    </source>
</evidence>
<proteinExistence type="predicted"/>
<reference evidence="3" key="2">
    <citation type="submission" date="2019-09" db="UniProtKB">
        <authorList>
            <consortium name="WormBaseParasite"/>
        </authorList>
    </citation>
    <scope>IDENTIFICATION</scope>
</reference>
<dbReference type="AlphaFoldDB" id="A0A183FSW3"/>
<dbReference type="EMBL" id="UZAH01026984">
    <property type="protein sequence ID" value="VDO87430.1"/>
    <property type="molecule type" value="Genomic_DNA"/>
</dbReference>
<gene>
    <name evidence="1" type="ORF">HPBE_LOCUS11097</name>
</gene>
<keyword evidence="2" id="KW-1185">Reference proteome</keyword>
<organism evidence="2 3">
    <name type="scientific">Heligmosomoides polygyrus</name>
    <name type="common">Parasitic roundworm</name>
    <dbReference type="NCBI Taxonomy" id="6339"/>
    <lineage>
        <taxon>Eukaryota</taxon>
        <taxon>Metazoa</taxon>
        <taxon>Ecdysozoa</taxon>
        <taxon>Nematoda</taxon>
        <taxon>Chromadorea</taxon>
        <taxon>Rhabditida</taxon>
        <taxon>Rhabditina</taxon>
        <taxon>Rhabditomorpha</taxon>
        <taxon>Strongyloidea</taxon>
        <taxon>Heligmosomidae</taxon>
        <taxon>Heligmosomoides</taxon>
    </lineage>
</organism>
<evidence type="ECO:0000313" key="1">
    <source>
        <dbReference type="EMBL" id="VDO87430.1"/>
    </source>
</evidence>
<name>A0A183FSW3_HELPZ</name>
<accession>A0A183FSW3</accession>
<accession>A0A3P7YHE2</accession>
<reference evidence="1 2" key="1">
    <citation type="submission" date="2018-11" db="EMBL/GenBank/DDBJ databases">
        <authorList>
            <consortium name="Pathogen Informatics"/>
        </authorList>
    </citation>
    <scope>NUCLEOTIDE SEQUENCE [LARGE SCALE GENOMIC DNA]</scope>
</reference>
<dbReference type="Proteomes" id="UP000050761">
    <property type="component" value="Unassembled WGS sequence"/>
</dbReference>
<dbReference type="WBParaSite" id="HPBE_0001109601-mRNA-1">
    <property type="protein sequence ID" value="HPBE_0001109601-mRNA-1"/>
    <property type="gene ID" value="HPBE_0001109601"/>
</dbReference>
<protein>
    <submittedName>
        <fullName evidence="3">Outer membrane lipoprotein carrier protein LolA</fullName>
    </submittedName>
</protein>
<evidence type="ECO:0000313" key="3">
    <source>
        <dbReference type="WBParaSite" id="HPBE_0001109601-mRNA-1"/>
    </source>
</evidence>
<sequence>MHLVPESSAGGGVYSVANLLAEKQKAMTSNEFVVKYGRDVLDWQRLGATLAFQQKLAVFQQGEKLWSLRLYNGSGSEKSNGSLTLYFKHLDS</sequence>